<evidence type="ECO:0000313" key="1">
    <source>
        <dbReference type="EMBL" id="SPH25138.1"/>
    </source>
</evidence>
<keyword evidence="2" id="KW-1185">Reference proteome</keyword>
<dbReference type="Gene3D" id="3.40.50.300">
    <property type="entry name" value="P-loop containing nucleotide triphosphate hydrolases"/>
    <property type="match status" value="1"/>
</dbReference>
<reference evidence="1 2" key="1">
    <citation type="submission" date="2018-03" db="EMBL/GenBank/DDBJ databases">
        <authorList>
            <person name="Keele B.F."/>
        </authorList>
    </citation>
    <scope>NUCLEOTIDE SEQUENCE [LARGE SCALE GENOMIC DNA]</scope>
    <source>
        <strain evidence="1 2">CECT 8626</strain>
    </source>
</reference>
<dbReference type="SUPFAM" id="SSF52540">
    <property type="entry name" value="P-loop containing nucleoside triphosphate hydrolases"/>
    <property type="match status" value="1"/>
</dbReference>
<name>A0A2R8BP47_9RHOB</name>
<dbReference type="InterPro" id="IPR027417">
    <property type="entry name" value="P-loop_NTPase"/>
</dbReference>
<dbReference type="Proteomes" id="UP000244924">
    <property type="component" value="Unassembled WGS sequence"/>
</dbReference>
<dbReference type="AlphaFoldDB" id="A0A2R8BP47"/>
<proteinExistence type="predicted"/>
<sequence>MVVAKPKEQFNSWNPGLSSDIPAALLPHVTLYDPENSHVGYEEAKNAADFCGLKPQEMVSFTVPRLAVHEILIRVTADLCVPDGPNYEDLGLNLRGMAERILKGYVEPRMTELEHAFSALRREVEHALDEHLERGIYTRSASTQADQQGFLSRIFAKKARAPVEKTLPEIEAISEWQEVLAKPALPFERACLEGLHTIVAGIVGQRGRLMGDKSMVNRLATNWICNSYGSQKIGEMIEPIIREAVTAEGYRFLPFQTAPFVLNVKGASAAGKSTIRPLQRKLAERLGLPWEDFALVSPDYWRKFLLDYDSLGDGFKYAAMLTGQELEIIDKKLDGYMEAKAMRSEMPHLLIDRFRFDSFESVAKQQADGRLLSRFGDTVFMFFVITPPAETVERAWKRGLETGRYKAVDDLLYHNIEAYTGMPNLFFTWVKKERQTVHFEFLDNSVPYGQPPRTAAFGWNDKLTVLDVDCMRSLTRYRSVNIDAKGPDEVLMETDEAKSDILADCIEKITDVTFLDQRTLEVLGHTRDGKCDYEVDGFFAKNSLPCAHVSPTAGGDGDEDSARLGGTKLELDAERERKFTVGAWGGE</sequence>
<protein>
    <submittedName>
        <fullName evidence="1">Uncharacterized protein</fullName>
    </submittedName>
</protein>
<organism evidence="1 2">
    <name type="scientific">Albidovulum aquaemixtae</name>
    <dbReference type="NCBI Taxonomy" id="1542388"/>
    <lineage>
        <taxon>Bacteria</taxon>
        <taxon>Pseudomonadati</taxon>
        <taxon>Pseudomonadota</taxon>
        <taxon>Alphaproteobacteria</taxon>
        <taxon>Rhodobacterales</taxon>
        <taxon>Paracoccaceae</taxon>
        <taxon>Albidovulum</taxon>
    </lineage>
</organism>
<accession>A0A2R8BP47</accession>
<dbReference type="EMBL" id="OMOQ01000010">
    <property type="protein sequence ID" value="SPH25138.1"/>
    <property type="molecule type" value="Genomic_DNA"/>
</dbReference>
<gene>
    <name evidence="1" type="ORF">DEA8626_04174</name>
</gene>
<evidence type="ECO:0000313" key="2">
    <source>
        <dbReference type="Proteomes" id="UP000244924"/>
    </source>
</evidence>